<proteinExistence type="inferred from homology"/>
<dbReference type="SMART" id="SM00771">
    <property type="entry name" value="ZipA_C"/>
    <property type="match status" value="1"/>
</dbReference>
<dbReference type="PANTHER" id="PTHR38685">
    <property type="entry name" value="CELL DIVISION PROTEIN ZIPA"/>
    <property type="match status" value="1"/>
</dbReference>
<dbReference type="GO" id="GO:0005886">
    <property type="term" value="C:plasma membrane"/>
    <property type="evidence" value="ECO:0007669"/>
    <property type="project" value="UniProtKB-SubCell"/>
</dbReference>
<dbReference type="PANTHER" id="PTHR38685:SF1">
    <property type="entry name" value="CELL DIVISION PROTEIN ZIPA"/>
    <property type="match status" value="1"/>
</dbReference>
<feature type="compositionally biased region" description="Basic and acidic residues" evidence="10">
    <location>
        <begin position="188"/>
        <end position="206"/>
    </location>
</feature>
<keyword evidence="2 8" id="KW-0997">Cell inner membrane</keyword>
<feature type="transmembrane region" description="Helical" evidence="8">
    <location>
        <begin position="6"/>
        <end position="25"/>
    </location>
</feature>
<keyword evidence="7 8" id="KW-0131">Cell cycle</keyword>
<dbReference type="AlphaFoldDB" id="A0A1C7FB35"/>
<dbReference type="HAMAP" id="MF_00509">
    <property type="entry name" value="ZipA"/>
    <property type="match status" value="1"/>
</dbReference>
<comment type="subcellular location">
    <subcellularLocation>
        <location evidence="8">Cell inner membrane</location>
        <topology evidence="8">Single-pass type I membrane protein</topology>
    </subcellularLocation>
    <text evidence="8">Localizes to the Z ring in an FtsZ-dependent manner.</text>
</comment>
<accession>A0A1C7FB35</accession>
<dbReference type="SUPFAM" id="SSF64383">
    <property type="entry name" value="Cell-division protein ZipA, C-terminal domain"/>
    <property type="match status" value="1"/>
</dbReference>
<dbReference type="EMBL" id="CP016414">
    <property type="protein sequence ID" value="ANU37170.1"/>
    <property type="molecule type" value="Genomic_DNA"/>
</dbReference>
<gene>
    <name evidence="8" type="primary">zipA</name>
    <name evidence="12" type="ORF">VSVS05_02066</name>
</gene>
<dbReference type="RefSeq" id="WP_065545616.1">
    <property type="nucleotide sequence ID" value="NZ_CP016414.1"/>
</dbReference>
<dbReference type="InterPro" id="IPR036765">
    <property type="entry name" value="ZipA_FtsZ-bd_C_sf"/>
</dbReference>
<evidence type="ECO:0000256" key="6">
    <source>
        <dbReference type="ARBA" id="ARBA00023136"/>
    </source>
</evidence>
<evidence type="ECO:0000256" key="3">
    <source>
        <dbReference type="ARBA" id="ARBA00022618"/>
    </source>
</evidence>
<comment type="function">
    <text evidence="8 9">Essential cell division protein that stabilizes the FtsZ protofilaments by cross-linking them and that serves as a cytoplasmic membrane anchor for the Z ring. Also required for the recruitment to the septal ring of downstream cell division proteins.</text>
</comment>
<evidence type="ECO:0000256" key="8">
    <source>
        <dbReference type="HAMAP-Rule" id="MF_00509"/>
    </source>
</evidence>
<comment type="similarity">
    <text evidence="8 9">Belongs to the ZipA family.</text>
</comment>
<dbReference type="GO" id="GO:0032153">
    <property type="term" value="C:cell division site"/>
    <property type="evidence" value="ECO:0007669"/>
    <property type="project" value="UniProtKB-UniRule"/>
</dbReference>
<comment type="subunit">
    <text evidence="8">Interacts with FtsZ via their C-terminal domains.</text>
</comment>
<keyword evidence="5 8" id="KW-1133">Transmembrane helix</keyword>
<dbReference type="InterPro" id="IPR011919">
    <property type="entry name" value="Cell_div_ZipA"/>
</dbReference>
<dbReference type="Gene3D" id="3.30.1400.10">
    <property type="entry name" value="ZipA, C-terminal FtsZ-binding domain"/>
    <property type="match status" value="1"/>
</dbReference>
<dbReference type="GeneID" id="96872940"/>
<evidence type="ECO:0000256" key="5">
    <source>
        <dbReference type="ARBA" id="ARBA00022989"/>
    </source>
</evidence>
<feature type="region of interest" description="Disordered" evidence="10">
    <location>
        <begin position="151"/>
        <end position="174"/>
    </location>
</feature>
<organism evidence="12 13">
    <name type="scientific">Vibrio scophthalmi</name>
    <dbReference type="NCBI Taxonomy" id="45658"/>
    <lineage>
        <taxon>Bacteria</taxon>
        <taxon>Pseudomonadati</taxon>
        <taxon>Pseudomonadota</taxon>
        <taxon>Gammaproteobacteria</taxon>
        <taxon>Vibrionales</taxon>
        <taxon>Vibrionaceae</taxon>
        <taxon>Vibrio</taxon>
    </lineage>
</organism>
<dbReference type="CDD" id="cd00231">
    <property type="entry name" value="ZipA"/>
    <property type="match status" value="1"/>
</dbReference>
<dbReference type="Proteomes" id="UP000092528">
    <property type="component" value="Chromosome 1"/>
</dbReference>
<dbReference type="GO" id="GO:0043093">
    <property type="term" value="P:FtsZ-dependent cytokinesis"/>
    <property type="evidence" value="ECO:0007669"/>
    <property type="project" value="UniProtKB-UniRule"/>
</dbReference>
<keyword evidence="3 8" id="KW-0132">Cell division</keyword>
<dbReference type="FunFam" id="3.30.1400.10:FF:000001">
    <property type="entry name" value="Cell division protein ZipA"/>
    <property type="match status" value="1"/>
</dbReference>
<evidence type="ECO:0000256" key="4">
    <source>
        <dbReference type="ARBA" id="ARBA00022692"/>
    </source>
</evidence>
<dbReference type="NCBIfam" id="TIGR02205">
    <property type="entry name" value="septum_zipA"/>
    <property type="match status" value="1"/>
</dbReference>
<evidence type="ECO:0000256" key="7">
    <source>
        <dbReference type="ARBA" id="ARBA00023306"/>
    </source>
</evidence>
<keyword evidence="13" id="KW-1185">Reference proteome</keyword>
<evidence type="ECO:0000259" key="11">
    <source>
        <dbReference type="SMART" id="SM00771"/>
    </source>
</evidence>
<keyword evidence="1 8" id="KW-1003">Cell membrane</keyword>
<dbReference type="Pfam" id="PF04354">
    <property type="entry name" value="ZipA_C"/>
    <property type="match status" value="1"/>
</dbReference>
<reference evidence="12 13" key="1">
    <citation type="submission" date="2016-07" db="EMBL/GenBank/DDBJ databases">
        <title>Genome sequencing of Vibrio scophthalmi strain VS-05, an isolated from Paralichthys olivaceus.</title>
        <authorList>
            <person name="Han H.-J."/>
        </authorList>
    </citation>
    <scope>NUCLEOTIDE SEQUENCE [LARGE SCALE GENOMIC DNA]</scope>
    <source>
        <strain evidence="12 13">VS-05</strain>
    </source>
</reference>
<name>A0A1C7FB35_9VIBR</name>
<evidence type="ECO:0000313" key="12">
    <source>
        <dbReference type="EMBL" id="ANU37170.1"/>
    </source>
</evidence>
<evidence type="ECO:0000256" key="2">
    <source>
        <dbReference type="ARBA" id="ARBA00022519"/>
    </source>
</evidence>
<keyword evidence="6 8" id="KW-0472">Membrane</keyword>
<evidence type="ECO:0000313" key="13">
    <source>
        <dbReference type="Proteomes" id="UP000092528"/>
    </source>
</evidence>
<sequence length="354" mass="39188">MQELRFVLIVVGALAIAALLFHGLWTSKKEGKSKFGDKPLGKLEVGSEDIADRSAERGFAPEDDFDIIRKERKEPDLSMEPLEIDPLVSDPLVDPLVNDYLEPDDQRVNAKTELDHIDVSSAEHQTPAYSIADDLPSMSAVAETVVVEPLHDKSHEVQESVQPTSAFSRLDSEQVKTAPFEEKVLDVAETKQPEDVQLETSDKDDSPSEPDAEPEMDVIVLNVHCTGEQAFVGTKLFDSMQQNGLLYGEMDIFHRHADLSGTGKVLFSVANMMQPGTLKHDDPALFTTKGISFFMTLPCFGDADQNFKLMLRTAQQIADDLGANVLDDARNLMTPNRLDAYRAQIKKFKAAQQG</sequence>
<dbReference type="STRING" id="45658.VSVS12_00934"/>
<dbReference type="PATRIC" id="fig|45658.7.peg.2042"/>
<protein>
    <recommendedName>
        <fullName evidence="8 9">Cell division protein ZipA</fullName>
    </recommendedName>
</protein>
<evidence type="ECO:0000256" key="10">
    <source>
        <dbReference type="SAM" id="MobiDB-lite"/>
    </source>
</evidence>
<dbReference type="InterPro" id="IPR007449">
    <property type="entry name" value="ZipA_FtsZ-bd_C"/>
</dbReference>
<evidence type="ECO:0000256" key="9">
    <source>
        <dbReference type="RuleBase" id="RU003612"/>
    </source>
</evidence>
<dbReference type="GO" id="GO:0000917">
    <property type="term" value="P:division septum assembly"/>
    <property type="evidence" value="ECO:0007669"/>
    <property type="project" value="TreeGrafter"/>
</dbReference>
<keyword evidence="4 8" id="KW-0812">Transmembrane</keyword>
<feature type="region of interest" description="Disordered" evidence="10">
    <location>
        <begin position="188"/>
        <end position="213"/>
    </location>
</feature>
<feature type="domain" description="ZipA C-terminal FtsZ-binding" evidence="11">
    <location>
        <begin position="215"/>
        <end position="345"/>
    </location>
</feature>
<evidence type="ECO:0000256" key="1">
    <source>
        <dbReference type="ARBA" id="ARBA00022475"/>
    </source>
</evidence>